<organism evidence="2 3">
    <name type="scientific">Tanacetum coccineum</name>
    <dbReference type="NCBI Taxonomy" id="301880"/>
    <lineage>
        <taxon>Eukaryota</taxon>
        <taxon>Viridiplantae</taxon>
        <taxon>Streptophyta</taxon>
        <taxon>Embryophyta</taxon>
        <taxon>Tracheophyta</taxon>
        <taxon>Spermatophyta</taxon>
        <taxon>Magnoliopsida</taxon>
        <taxon>eudicotyledons</taxon>
        <taxon>Gunneridae</taxon>
        <taxon>Pentapetalae</taxon>
        <taxon>asterids</taxon>
        <taxon>campanulids</taxon>
        <taxon>Asterales</taxon>
        <taxon>Asteraceae</taxon>
        <taxon>Asteroideae</taxon>
        <taxon>Anthemideae</taxon>
        <taxon>Anthemidinae</taxon>
        <taxon>Tanacetum</taxon>
    </lineage>
</organism>
<feature type="region of interest" description="Disordered" evidence="1">
    <location>
        <begin position="98"/>
        <end position="119"/>
    </location>
</feature>
<reference evidence="2" key="2">
    <citation type="submission" date="2022-01" db="EMBL/GenBank/DDBJ databases">
        <authorList>
            <person name="Yamashiro T."/>
            <person name="Shiraishi A."/>
            <person name="Satake H."/>
            <person name="Nakayama K."/>
        </authorList>
    </citation>
    <scope>NUCLEOTIDE SEQUENCE</scope>
</reference>
<name>A0ABQ5INP7_9ASTR</name>
<feature type="compositionally biased region" description="Low complexity" evidence="1">
    <location>
        <begin position="1"/>
        <end position="10"/>
    </location>
</feature>
<feature type="compositionally biased region" description="Polar residues" evidence="1">
    <location>
        <begin position="38"/>
        <end position="48"/>
    </location>
</feature>
<sequence length="200" mass="22073">MQPLSQPKAPTTKKSKKKIIPSSTQPKVSKDSKEMNPPSKTTHLQATKESVVIAVPIQSLEAFVTAEVQVNQLKSDDTTEVPKKIIKKEEVAEEQTLEIPTQLDKVNKEAQETSQSPYDTKSEIKVIKSFFTSHLSEVQDLTMNDYEESAGIQKDSDSDLQSMPDDDLRSVSGYEAADSDDTNDNEVSHSAYTSHDIASA</sequence>
<keyword evidence="3" id="KW-1185">Reference proteome</keyword>
<evidence type="ECO:0000256" key="1">
    <source>
        <dbReference type="SAM" id="MobiDB-lite"/>
    </source>
</evidence>
<protein>
    <submittedName>
        <fullName evidence="2">Uncharacterized protein</fullName>
    </submittedName>
</protein>
<evidence type="ECO:0000313" key="2">
    <source>
        <dbReference type="EMBL" id="GJU01714.1"/>
    </source>
</evidence>
<dbReference type="Proteomes" id="UP001151760">
    <property type="component" value="Unassembled WGS sequence"/>
</dbReference>
<dbReference type="EMBL" id="BQNB010020990">
    <property type="protein sequence ID" value="GJU01714.1"/>
    <property type="molecule type" value="Genomic_DNA"/>
</dbReference>
<gene>
    <name evidence="2" type="ORF">Tco_1112052</name>
</gene>
<reference evidence="2" key="1">
    <citation type="journal article" date="2022" name="Int. J. Mol. Sci.">
        <title>Draft Genome of Tanacetum Coccineum: Genomic Comparison of Closely Related Tanacetum-Family Plants.</title>
        <authorList>
            <person name="Yamashiro T."/>
            <person name="Shiraishi A."/>
            <person name="Nakayama K."/>
            <person name="Satake H."/>
        </authorList>
    </citation>
    <scope>NUCLEOTIDE SEQUENCE</scope>
</reference>
<accession>A0ABQ5INP7</accession>
<feature type="region of interest" description="Disordered" evidence="1">
    <location>
        <begin position="147"/>
        <end position="200"/>
    </location>
</feature>
<proteinExistence type="predicted"/>
<comment type="caution">
    <text evidence="2">The sequence shown here is derived from an EMBL/GenBank/DDBJ whole genome shotgun (WGS) entry which is preliminary data.</text>
</comment>
<feature type="region of interest" description="Disordered" evidence="1">
    <location>
        <begin position="1"/>
        <end position="48"/>
    </location>
</feature>
<evidence type="ECO:0000313" key="3">
    <source>
        <dbReference type="Proteomes" id="UP001151760"/>
    </source>
</evidence>